<dbReference type="EMBL" id="JAUOTP010000004">
    <property type="protein sequence ID" value="MDO6414760.1"/>
    <property type="molecule type" value="Genomic_DNA"/>
</dbReference>
<evidence type="ECO:0000256" key="1">
    <source>
        <dbReference type="SAM" id="MobiDB-lite"/>
    </source>
</evidence>
<protein>
    <recommendedName>
        <fullName evidence="4">DUF883 family protein</fullName>
    </recommendedName>
</protein>
<dbReference type="RefSeq" id="WP_303542234.1">
    <property type="nucleotide sequence ID" value="NZ_JAUOTP010000004.1"/>
</dbReference>
<evidence type="ECO:0000313" key="3">
    <source>
        <dbReference type="Proteomes" id="UP001169764"/>
    </source>
</evidence>
<proteinExistence type="predicted"/>
<reference evidence="2" key="1">
    <citation type="submission" date="2023-07" db="EMBL/GenBank/DDBJ databases">
        <authorList>
            <person name="Kim M."/>
        </authorList>
    </citation>
    <scope>NUCLEOTIDE SEQUENCE</scope>
    <source>
        <strain evidence="2">BIUV-7</strain>
    </source>
</reference>
<gene>
    <name evidence="2" type="ORF">Q4F19_10255</name>
</gene>
<comment type="caution">
    <text evidence="2">The sequence shown here is derived from an EMBL/GenBank/DDBJ whole genome shotgun (WGS) entry which is preliminary data.</text>
</comment>
<name>A0ABT8Y8W5_9SPHN</name>
<keyword evidence="3" id="KW-1185">Reference proteome</keyword>
<feature type="compositionally biased region" description="Basic and acidic residues" evidence="1">
    <location>
        <begin position="1"/>
        <end position="15"/>
    </location>
</feature>
<sequence length="145" mass="14237">MSKSDKKPAKPEPARQELATSKVTTAYEAARDKASGAVQSTVSLLESNPLAALLGGIALGAAAGALVPRSDKEKALLAPLGDKLAAAAAAAIAAGREAGAEAIKGTALNKDTLRDQVTSLLGEATKAATAAGTAAFAAGRDKVSG</sequence>
<dbReference type="Proteomes" id="UP001169764">
    <property type="component" value="Unassembled WGS sequence"/>
</dbReference>
<accession>A0ABT8Y8W5</accession>
<evidence type="ECO:0000313" key="2">
    <source>
        <dbReference type="EMBL" id="MDO6414760.1"/>
    </source>
</evidence>
<organism evidence="2 3">
    <name type="scientific">Sphingomonas natans</name>
    <dbReference type="NCBI Taxonomy" id="3063330"/>
    <lineage>
        <taxon>Bacteria</taxon>
        <taxon>Pseudomonadati</taxon>
        <taxon>Pseudomonadota</taxon>
        <taxon>Alphaproteobacteria</taxon>
        <taxon>Sphingomonadales</taxon>
        <taxon>Sphingomonadaceae</taxon>
        <taxon>Sphingomonas</taxon>
    </lineage>
</organism>
<evidence type="ECO:0008006" key="4">
    <source>
        <dbReference type="Google" id="ProtNLM"/>
    </source>
</evidence>
<feature type="region of interest" description="Disordered" evidence="1">
    <location>
        <begin position="1"/>
        <end position="21"/>
    </location>
</feature>